<comment type="similarity">
    <text evidence="2 7">Belongs to the MscS (TC 1.A.23) family.</text>
</comment>
<comment type="subcellular location">
    <subcellularLocation>
        <location evidence="7">Cell inner membrane</location>
        <topology evidence="7">Multi-pass membrane protein</topology>
    </subcellularLocation>
    <subcellularLocation>
        <location evidence="1">Cell membrane</location>
        <topology evidence="1">Multi-pass membrane protein</topology>
    </subcellularLocation>
</comment>
<dbReference type="InterPro" id="IPR008910">
    <property type="entry name" value="MSC_TM_helix"/>
</dbReference>
<dbReference type="Pfam" id="PF05552">
    <property type="entry name" value="MS_channel_1st_1"/>
    <property type="match status" value="1"/>
</dbReference>
<dbReference type="InterPro" id="IPR049142">
    <property type="entry name" value="MS_channel_1st"/>
</dbReference>
<keyword evidence="4 7" id="KW-0812">Transmembrane</keyword>
<feature type="domain" description="Mechanosensitive ion channel transmembrane helices 2/3" evidence="10">
    <location>
        <begin position="65"/>
        <end position="106"/>
    </location>
</feature>
<gene>
    <name evidence="11" type="ORF">GCM10007924_19260</name>
</gene>
<comment type="subunit">
    <text evidence="7">Homoheptamer.</text>
</comment>
<evidence type="ECO:0000313" key="12">
    <source>
        <dbReference type="Proteomes" id="UP001161409"/>
    </source>
</evidence>
<evidence type="ECO:0000313" key="11">
    <source>
        <dbReference type="EMBL" id="GLQ06705.1"/>
    </source>
</evidence>
<dbReference type="InterPro" id="IPR045275">
    <property type="entry name" value="MscS_archaea/bacteria_type"/>
</dbReference>
<reference evidence="11" key="2">
    <citation type="submission" date="2023-01" db="EMBL/GenBank/DDBJ databases">
        <title>Draft genome sequence of Sneathiella chinensis strain NBRC 103408.</title>
        <authorList>
            <person name="Sun Q."/>
            <person name="Mori K."/>
        </authorList>
    </citation>
    <scope>NUCLEOTIDE SEQUENCE</scope>
    <source>
        <strain evidence="11">NBRC 103408</strain>
    </source>
</reference>
<dbReference type="SUPFAM" id="SSF50182">
    <property type="entry name" value="Sm-like ribonucleoproteins"/>
    <property type="match status" value="1"/>
</dbReference>
<keyword evidence="7" id="KW-0407">Ion channel</keyword>
<keyword evidence="7" id="KW-0813">Transport</keyword>
<evidence type="ECO:0000256" key="5">
    <source>
        <dbReference type="ARBA" id="ARBA00022989"/>
    </source>
</evidence>
<dbReference type="Pfam" id="PF21088">
    <property type="entry name" value="MS_channel_1st"/>
    <property type="match status" value="1"/>
</dbReference>
<evidence type="ECO:0000259" key="8">
    <source>
        <dbReference type="Pfam" id="PF00924"/>
    </source>
</evidence>
<keyword evidence="7" id="KW-0406">Ion transport</keyword>
<evidence type="ECO:0000256" key="6">
    <source>
        <dbReference type="ARBA" id="ARBA00023136"/>
    </source>
</evidence>
<accession>A0ABQ5U3G8</accession>
<comment type="caution">
    <text evidence="7">Lacks conserved residue(s) required for the propagation of feature annotation.</text>
</comment>
<feature type="transmembrane region" description="Helical" evidence="7">
    <location>
        <begin position="91"/>
        <end position="121"/>
    </location>
</feature>
<keyword evidence="7" id="KW-0997">Cell inner membrane</keyword>
<dbReference type="RefSeq" id="WP_169560847.1">
    <property type="nucleotide sequence ID" value="NZ_BSNF01000006.1"/>
</dbReference>
<dbReference type="Gene3D" id="2.30.30.60">
    <property type="match status" value="1"/>
</dbReference>
<dbReference type="Pfam" id="PF21082">
    <property type="entry name" value="MS_channel_3rd"/>
    <property type="match status" value="1"/>
</dbReference>
<dbReference type="PANTHER" id="PTHR30221:SF1">
    <property type="entry name" value="SMALL-CONDUCTANCE MECHANOSENSITIVE CHANNEL"/>
    <property type="match status" value="1"/>
</dbReference>
<dbReference type="InterPro" id="IPR006685">
    <property type="entry name" value="MscS_channel_2nd"/>
</dbReference>
<dbReference type="InterPro" id="IPR011066">
    <property type="entry name" value="MscS_channel_C_sf"/>
</dbReference>
<evidence type="ECO:0000256" key="3">
    <source>
        <dbReference type="ARBA" id="ARBA00022475"/>
    </source>
</evidence>
<dbReference type="Proteomes" id="UP001161409">
    <property type="component" value="Unassembled WGS sequence"/>
</dbReference>
<feature type="transmembrane region" description="Helical" evidence="7">
    <location>
        <begin position="12"/>
        <end position="38"/>
    </location>
</feature>
<evidence type="ECO:0000256" key="1">
    <source>
        <dbReference type="ARBA" id="ARBA00004651"/>
    </source>
</evidence>
<proteinExistence type="inferred from homology"/>
<feature type="domain" description="Mechanosensitive ion channel MscS" evidence="8">
    <location>
        <begin position="108"/>
        <end position="173"/>
    </location>
</feature>
<evidence type="ECO:0000256" key="4">
    <source>
        <dbReference type="ARBA" id="ARBA00022692"/>
    </source>
</evidence>
<evidence type="ECO:0000256" key="7">
    <source>
        <dbReference type="RuleBase" id="RU369025"/>
    </source>
</evidence>
<reference evidence="11" key="1">
    <citation type="journal article" date="2014" name="Int. J. Syst. Evol. Microbiol.">
        <title>Complete genome of a new Firmicutes species belonging to the dominant human colonic microbiota ('Ruminococcus bicirculans') reveals two chromosomes and a selective capacity to utilize plant glucans.</title>
        <authorList>
            <consortium name="NISC Comparative Sequencing Program"/>
            <person name="Wegmann U."/>
            <person name="Louis P."/>
            <person name="Goesmann A."/>
            <person name="Henrissat B."/>
            <person name="Duncan S.H."/>
            <person name="Flint H.J."/>
        </authorList>
    </citation>
    <scope>NUCLEOTIDE SEQUENCE</scope>
    <source>
        <strain evidence="11">NBRC 103408</strain>
    </source>
</reference>
<feature type="transmembrane region" description="Helical" evidence="7">
    <location>
        <begin position="62"/>
        <end position="85"/>
    </location>
</feature>
<keyword evidence="6 7" id="KW-0472">Membrane</keyword>
<dbReference type="SUPFAM" id="SSF82861">
    <property type="entry name" value="Mechanosensitive channel protein MscS (YggB), transmembrane region"/>
    <property type="match status" value="1"/>
</dbReference>
<evidence type="ECO:0000256" key="2">
    <source>
        <dbReference type="ARBA" id="ARBA00008017"/>
    </source>
</evidence>
<dbReference type="InterPro" id="IPR049278">
    <property type="entry name" value="MS_channel_C"/>
</dbReference>
<keyword evidence="12" id="KW-1185">Reference proteome</keyword>
<dbReference type="Gene3D" id="3.30.70.100">
    <property type="match status" value="1"/>
</dbReference>
<comment type="function">
    <text evidence="7">Mechanosensitive channel that participates in the regulation of osmotic pressure changes within the cell, opening in response to stretch forces in the membrane lipid bilayer, without the need for other proteins. Contributes to normal resistance to hypoosmotic shock. Forms an ion channel of 1.0 nanosiemens conductance with a slight preference for anions.</text>
</comment>
<feature type="domain" description="Mechanosensitive ion channel MscS C-terminal" evidence="9">
    <location>
        <begin position="185"/>
        <end position="262"/>
    </location>
</feature>
<dbReference type="Gene3D" id="1.10.287.1260">
    <property type="match status" value="1"/>
</dbReference>
<organism evidence="11 12">
    <name type="scientific">Sneathiella chinensis</name>
    <dbReference type="NCBI Taxonomy" id="349750"/>
    <lineage>
        <taxon>Bacteria</taxon>
        <taxon>Pseudomonadati</taxon>
        <taxon>Pseudomonadota</taxon>
        <taxon>Alphaproteobacteria</taxon>
        <taxon>Sneathiellales</taxon>
        <taxon>Sneathiellaceae</taxon>
        <taxon>Sneathiella</taxon>
    </lineage>
</organism>
<comment type="caution">
    <text evidence="11">The sequence shown here is derived from an EMBL/GenBank/DDBJ whole genome shotgun (WGS) entry which is preliminary data.</text>
</comment>
<sequence>MENTKYIEEIIAQLVTIVTTYGLDVIGAIVILLIGNFVSKKVPLLVTKVLDKKEVDRTVTQFLGNLIRATILIVTVLMVLAQFGVQTASLIAVLGAAGLAIGLALQGTLSNVAGGVMLLFFRPIRVGQYVEAAGHGGTVVAVNLFTTELSTPDNVQIILPNSAVWGSAIKNFSYHATRRVDLLMGIAYEDDMDKAIAIMKNVIAADDRAAQDPAPMIAVSELADSSVNFTVRVWCKGSDYWPLKFHLTKSFKEAFDKEGISIPFPQRVVHVVKEQD</sequence>
<evidence type="ECO:0000259" key="10">
    <source>
        <dbReference type="Pfam" id="PF21088"/>
    </source>
</evidence>
<dbReference type="Pfam" id="PF00924">
    <property type="entry name" value="MS_channel_2nd"/>
    <property type="match status" value="1"/>
</dbReference>
<dbReference type="PANTHER" id="PTHR30221">
    <property type="entry name" value="SMALL-CONDUCTANCE MECHANOSENSITIVE CHANNEL"/>
    <property type="match status" value="1"/>
</dbReference>
<dbReference type="InterPro" id="IPR010920">
    <property type="entry name" value="LSM_dom_sf"/>
</dbReference>
<dbReference type="SUPFAM" id="SSF82689">
    <property type="entry name" value="Mechanosensitive channel protein MscS (YggB), C-terminal domain"/>
    <property type="match status" value="1"/>
</dbReference>
<dbReference type="InterPro" id="IPR011014">
    <property type="entry name" value="MscS_channel_TM-2"/>
</dbReference>
<protein>
    <recommendedName>
        <fullName evidence="7">Small-conductance mechanosensitive channel</fullName>
    </recommendedName>
</protein>
<dbReference type="EMBL" id="BSNF01000006">
    <property type="protein sequence ID" value="GLQ06705.1"/>
    <property type="molecule type" value="Genomic_DNA"/>
</dbReference>
<dbReference type="InterPro" id="IPR023408">
    <property type="entry name" value="MscS_beta-dom_sf"/>
</dbReference>
<name>A0ABQ5U3G8_9PROT</name>
<keyword evidence="5 7" id="KW-1133">Transmembrane helix</keyword>
<keyword evidence="3" id="KW-1003">Cell membrane</keyword>
<evidence type="ECO:0000259" key="9">
    <source>
        <dbReference type="Pfam" id="PF21082"/>
    </source>
</evidence>